<dbReference type="EMBL" id="MT144706">
    <property type="protein sequence ID" value="QJH97905.1"/>
    <property type="molecule type" value="Genomic_DNA"/>
</dbReference>
<dbReference type="AlphaFoldDB" id="A0A6H1ZKB1"/>
<evidence type="ECO:0000313" key="1">
    <source>
        <dbReference type="EMBL" id="QJA48363.1"/>
    </source>
</evidence>
<dbReference type="EMBL" id="MT144081">
    <property type="protein sequence ID" value="QJA48363.1"/>
    <property type="molecule type" value="Genomic_DNA"/>
</dbReference>
<name>A0A6H1ZKB1_9ZZZZ</name>
<proteinExistence type="predicted"/>
<gene>
    <name evidence="1" type="ORF">TM448A00919_0023</name>
    <name evidence="2" type="ORF">TM448B01113_0021</name>
</gene>
<sequence>MATRAKRDVRFDALRNYHAMYVAGIHDIDASKRNVEFTGHCLFKSELEKFQEKHPDVEMESFTQFLKETGGFRDKGKRPGTGKGGGKTLNTVEKAEQIGVAPENIETYVTIINNVYDSIDALRQLVTKGRVSFAIPLIKEKDSGGIPE</sequence>
<accession>A0A6H1ZKB1</accession>
<reference evidence="1" key="1">
    <citation type="submission" date="2020-03" db="EMBL/GenBank/DDBJ databases">
        <title>The deep terrestrial virosphere.</title>
        <authorList>
            <person name="Holmfeldt K."/>
            <person name="Nilsson E."/>
            <person name="Simone D."/>
            <person name="Lopez-Fernandez M."/>
            <person name="Wu X."/>
            <person name="de Brujin I."/>
            <person name="Lundin D."/>
            <person name="Andersson A."/>
            <person name="Bertilsson S."/>
            <person name="Dopson M."/>
        </authorList>
    </citation>
    <scope>NUCLEOTIDE SEQUENCE</scope>
    <source>
        <strain evidence="1">TM448A00919</strain>
        <strain evidence="2">TM448B01113</strain>
    </source>
</reference>
<organism evidence="1">
    <name type="scientific">viral metagenome</name>
    <dbReference type="NCBI Taxonomy" id="1070528"/>
    <lineage>
        <taxon>unclassified sequences</taxon>
        <taxon>metagenomes</taxon>
        <taxon>organismal metagenomes</taxon>
    </lineage>
</organism>
<protein>
    <submittedName>
        <fullName evidence="1">Uncharacterized protein</fullName>
    </submittedName>
</protein>
<evidence type="ECO:0000313" key="2">
    <source>
        <dbReference type="EMBL" id="QJH97905.1"/>
    </source>
</evidence>